<evidence type="ECO:0000259" key="3">
    <source>
        <dbReference type="Pfam" id="PF01323"/>
    </source>
</evidence>
<dbReference type="AlphaFoldDB" id="A0A7X6DFS6"/>
<dbReference type="SUPFAM" id="SSF52833">
    <property type="entry name" value="Thioredoxin-like"/>
    <property type="match status" value="1"/>
</dbReference>
<proteinExistence type="inferred from homology"/>
<dbReference type="Proteomes" id="UP000521868">
    <property type="component" value="Unassembled WGS sequence"/>
</dbReference>
<evidence type="ECO:0000256" key="2">
    <source>
        <dbReference type="PIRSR" id="PIRSR006386-1"/>
    </source>
</evidence>
<comment type="catalytic activity">
    <reaction evidence="1">
        <text>2-hydroxychromene-2-carboxylate = (3E)-4-(2-hydroxyphenyl)-2-oxobut-3-enoate</text>
        <dbReference type="Rhea" id="RHEA:27401"/>
        <dbReference type="ChEBI" id="CHEBI:59350"/>
        <dbReference type="ChEBI" id="CHEBI:59353"/>
        <dbReference type="EC" id="5.99.1.4"/>
    </reaction>
</comment>
<dbReference type="GO" id="GO:0006749">
    <property type="term" value="P:glutathione metabolic process"/>
    <property type="evidence" value="ECO:0007669"/>
    <property type="project" value="TreeGrafter"/>
</dbReference>
<dbReference type="InterPro" id="IPR036249">
    <property type="entry name" value="Thioredoxin-like_sf"/>
</dbReference>
<sequence length="200" mass="22262">MGRTVEFFFDLGSPAAYLAFRRLPALCAAAGATLHWRPMLLGGVFQATGNQSPVNVPAKGAYIFTDLQRFARRHDIPFRRNPHFPINTLTLMRMATGLQVREPQRFLPYLDAMYRAIWADGLDMNDPAVVAGVLQRAGFDPDALLALAGDPEVKQRLKDDTQEAVARGVFGAPTFFVDGEMYWGQDRLDFVKEALEADTP</sequence>
<dbReference type="Pfam" id="PF01323">
    <property type="entry name" value="DSBA"/>
    <property type="match status" value="1"/>
</dbReference>
<dbReference type="RefSeq" id="WP_168107467.1">
    <property type="nucleotide sequence ID" value="NZ_VTOX01000003.1"/>
</dbReference>
<dbReference type="InterPro" id="IPR051924">
    <property type="entry name" value="GST_Kappa/NadH"/>
</dbReference>
<organism evidence="4 5">
    <name type="scientific">Ramlibacter lithotrophicus</name>
    <dbReference type="NCBI Taxonomy" id="2606681"/>
    <lineage>
        <taxon>Bacteria</taxon>
        <taxon>Pseudomonadati</taxon>
        <taxon>Pseudomonadota</taxon>
        <taxon>Betaproteobacteria</taxon>
        <taxon>Burkholderiales</taxon>
        <taxon>Comamonadaceae</taxon>
        <taxon>Ramlibacter</taxon>
    </lineage>
</organism>
<feature type="domain" description="DSBA-like thioredoxin" evidence="3">
    <location>
        <begin position="4"/>
        <end position="195"/>
    </location>
</feature>
<dbReference type="PANTHER" id="PTHR42943:SF2">
    <property type="entry name" value="GLUTATHIONE S-TRANSFERASE KAPPA 1"/>
    <property type="match status" value="1"/>
</dbReference>
<dbReference type="EMBL" id="VTOX01000003">
    <property type="protein sequence ID" value="NKE66357.1"/>
    <property type="molecule type" value="Genomic_DNA"/>
</dbReference>
<dbReference type="InterPro" id="IPR044087">
    <property type="entry name" value="NahD-like"/>
</dbReference>
<dbReference type="PIRSF" id="PIRSF006386">
    <property type="entry name" value="HCCAis_GSTk"/>
    <property type="match status" value="1"/>
</dbReference>
<evidence type="ECO:0000313" key="5">
    <source>
        <dbReference type="Proteomes" id="UP000521868"/>
    </source>
</evidence>
<dbReference type="GO" id="GO:0004602">
    <property type="term" value="F:glutathione peroxidase activity"/>
    <property type="evidence" value="ECO:0007669"/>
    <property type="project" value="TreeGrafter"/>
</dbReference>
<dbReference type="CDD" id="cd03022">
    <property type="entry name" value="DsbA_HCCA_Iso"/>
    <property type="match status" value="1"/>
</dbReference>
<protein>
    <recommendedName>
        <fullName evidence="1">2-hydroxychromene-2-carboxylate isomerase</fullName>
        <ecNumber evidence="1">5.99.1.4</ecNumber>
    </recommendedName>
</protein>
<dbReference type="PANTHER" id="PTHR42943">
    <property type="entry name" value="GLUTATHIONE S-TRANSFERASE KAPPA"/>
    <property type="match status" value="1"/>
</dbReference>
<reference evidence="4 5" key="1">
    <citation type="journal article" date="2020" name="Nature">
        <title>Bacterial chemolithoautotrophy via manganese oxidation.</title>
        <authorList>
            <person name="Yu H."/>
            <person name="Leadbetter J.R."/>
        </authorList>
    </citation>
    <scope>NUCLEOTIDE SEQUENCE [LARGE SCALE GENOMIC DNA]</scope>
    <source>
        <strain evidence="4 5">RBP-1</strain>
    </source>
</reference>
<dbReference type="GO" id="GO:1901170">
    <property type="term" value="P:naphthalene catabolic process"/>
    <property type="evidence" value="ECO:0007669"/>
    <property type="project" value="InterPro"/>
</dbReference>
<comment type="caution">
    <text evidence="4">The sequence shown here is derived from an EMBL/GenBank/DDBJ whole genome shotgun (WGS) entry which is preliminary data.</text>
</comment>
<evidence type="ECO:0000313" key="4">
    <source>
        <dbReference type="EMBL" id="NKE66357.1"/>
    </source>
</evidence>
<dbReference type="InterPro" id="IPR014440">
    <property type="entry name" value="HCCAis_GSTk"/>
</dbReference>
<dbReference type="GO" id="GO:0004364">
    <property type="term" value="F:glutathione transferase activity"/>
    <property type="evidence" value="ECO:0007669"/>
    <property type="project" value="TreeGrafter"/>
</dbReference>
<comment type="similarity">
    <text evidence="1">Belongs to the GST superfamily. NadH family.</text>
</comment>
<dbReference type="InterPro" id="IPR001853">
    <property type="entry name" value="DSBA-like_thioredoxin_dom"/>
</dbReference>
<name>A0A7X6DFS6_9BURK</name>
<evidence type="ECO:0000256" key="1">
    <source>
        <dbReference type="PIRNR" id="PIRNR006386"/>
    </source>
</evidence>
<gene>
    <name evidence="4" type="ORF">RAMLITH_11045</name>
</gene>
<keyword evidence="1 4" id="KW-0413">Isomerase</keyword>
<dbReference type="EC" id="5.99.1.4" evidence="1"/>
<accession>A0A7X6DFS6</accession>
<dbReference type="Gene3D" id="3.40.30.10">
    <property type="entry name" value="Glutaredoxin"/>
    <property type="match status" value="1"/>
</dbReference>
<feature type="active site" description="Nucleophile" evidence="2">
    <location>
        <position position="13"/>
    </location>
</feature>
<dbReference type="GO" id="GO:0018845">
    <property type="term" value="F:2-hydroxychromene-2-carboxylate isomerase activity"/>
    <property type="evidence" value="ECO:0007669"/>
    <property type="project" value="UniProtKB-UniRule"/>
</dbReference>
<keyword evidence="5" id="KW-1185">Reference proteome</keyword>